<protein>
    <submittedName>
        <fullName evidence="1">Uncharacterized protein</fullName>
    </submittedName>
</protein>
<dbReference type="AlphaFoldDB" id="A0A2W5MIX4"/>
<accession>A0A2W5MIX4</accession>
<dbReference type="EMBL" id="QFPO01000001">
    <property type="protein sequence ID" value="PZQ19867.1"/>
    <property type="molecule type" value="Genomic_DNA"/>
</dbReference>
<name>A0A2W5MIX4_9GAMM</name>
<evidence type="ECO:0000313" key="1">
    <source>
        <dbReference type="EMBL" id="PZQ19867.1"/>
    </source>
</evidence>
<gene>
    <name evidence="1" type="ORF">DI564_01085</name>
</gene>
<sequence>MAATLAGDRNVAPTFAVDAMRKNLRTLLAGGQARGMILPQASRTLSVLDVISAAGPVTAIAHTNLLGRQRTRADLTQDSARFASLGAEEAGNAPARSS</sequence>
<comment type="caution">
    <text evidence="1">The sequence shown here is derived from an EMBL/GenBank/DDBJ whole genome shotgun (WGS) entry which is preliminary data.</text>
</comment>
<proteinExistence type="predicted"/>
<reference evidence="1 2" key="1">
    <citation type="submission" date="2017-08" db="EMBL/GenBank/DDBJ databases">
        <title>Infants hospitalized years apart are colonized by the same room-sourced microbial strains.</title>
        <authorList>
            <person name="Brooks B."/>
            <person name="Olm M.R."/>
            <person name="Firek B.A."/>
            <person name="Baker R."/>
            <person name="Thomas B.C."/>
            <person name="Morowitz M.J."/>
            <person name="Banfield J.F."/>
        </authorList>
    </citation>
    <scope>NUCLEOTIDE SEQUENCE [LARGE SCALE GENOMIC DNA]</scope>
    <source>
        <strain evidence="1">S2_005_003_R2_42</strain>
    </source>
</reference>
<dbReference type="Proteomes" id="UP000249046">
    <property type="component" value="Unassembled WGS sequence"/>
</dbReference>
<evidence type="ECO:0000313" key="2">
    <source>
        <dbReference type="Proteomes" id="UP000249046"/>
    </source>
</evidence>
<organism evidence="1 2">
    <name type="scientific">Rhodanobacter denitrificans</name>
    <dbReference type="NCBI Taxonomy" id="666685"/>
    <lineage>
        <taxon>Bacteria</taxon>
        <taxon>Pseudomonadati</taxon>
        <taxon>Pseudomonadota</taxon>
        <taxon>Gammaproteobacteria</taxon>
        <taxon>Lysobacterales</taxon>
        <taxon>Rhodanobacteraceae</taxon>
        <taxon>Rhodanobacter</taxon>
    </lineage>
</organism>